<protein>
    <submittedName>
        <fullName evidence="2">Exonuclease-like protein</fullName>
    </submittedName>
</protein>
<dbReference type="Gene3D" id="3.90.320.10">
    <property type="match status" value="1"/>
</dbReference>
<evidence type="ECO:0000313" key="3">
    <source>
        <dbReference type="Proteomes" id="UP000000450"/>
    </source>
</evidence>
<dbReference type="KEGG" id="dia:Dtpsy_1502"/>
<keyword evidence="3" id="KW-1185">Reference proteome</keyword>
<evidence type="ECO:0000313" key="2">
    <source>
        <dbReference type="EMBL" id="ACM32963.1"/>
    </source>
</evidence>
<dbReference type="GO" id="GO:0004527">
    <property type="term" value="F:exonuclease activity"/>
    <property type="evidence" value="ECO:0007669"/>
    <property type="project" value="UniProtKB-KW"/>
</dbReference>
<gene>
    <name evidence="2" type="ordered locus">Dtpsy_1502</name>
</gene>
<dbReference type="AlphaFoldDB" id="A0A9J9Q6U2"/>
<dbReference type="Proteomes" id="UP000000450">
    <property type="component" value="Chromosome"/>
</dbReference>
<feature type="domain" description="PD-(D/E)XK endonuclease-like" evidence="1">
    <location>
        <begin position="597"/>
        <end position="850"/>
    </location>
</feature>
<proteinExistence type="predicted"/>
<dbReference type="RefSeq" id="WP_015913084.1">
    <property type="nucleotide sequence ID" value="NC_011992.1"/>
</dbReference>
<dbReference type="SUPFAM" id="SSF52540">
    <property type="entry name" value="P-loop containing nucleoside triphosphate hydrolases"/>
    <property type="match status" value="1"/>
</dbReference>
<dbReference type="InterPro" id="IPR038726">
    <property type="entry name" value="PDDEXK_AddAB-type"/>
</dbReference>
<reference evidence="2 3" key="1">
    <citation type="journal article" date="2010" name="J. Bacteriol.">
        <title>Completed genome sequence of the anaerobic iron-oxidizing bacterium Acidovorax ebreus strain TPSY.</title>
        <authorList>
            <person name="Byrne-Bailey K.G."/>
            <person name="Weber K.A."/>
            <person name="Chair A.H."/>
            <person name="Bose S."/>
            <person name="Knox T."/>
            <person name="Spanbauer T.L."/>
            <person name="Chertkov O."/>
            <person name="Coates J.D."/>
        </authorList>
    </citation>
    <scope>NUCLEOTIDE SEQUENCE [LARGE SCALE GENOMIC DNA]</scope>
    <source>
        <strain evidence="2 3">TPSY</strain>
    </source>
</reference>
<accession>A0A9J9Q6U2</accession>
<dbReference type="InterPro" id="IPR027417">
    <property type="entry name" value="P-loop_NTPase"/>
</dbReference>
<name>A0A9J9Q6U2_ACIET</name>
<dbReference type="EMBL" id="CP001392">
    <property type="protein sequence ID" value="ACM32963.1"/>
    <property type="molecule type" value="Genomic_DNA"/>
</dbReference>
<organism evidence="2 3">
    <name type="scientific">Acidovorax ebreus (strain TPSY)</name>
    <name type="common">Diaphorobacter sp. (strain TPSY)</name>
    <dbReference type="NCBI Taxonomy" id="535289"/>
    <lineage>
        <taxon>Bacteria</taxon>
        <taxon>Pseudomonadati</taxon>
        <taxon>Pseudomonadota</taxon>
        <taxon>Betaproteobacteria</taxon>
        <taxon>Burkholderiales</taxon>
        <taxon>Comamonadaceae</taxon>
        <taxon>Diaphorobacter</taxon>
    </lineage>
</organism>
<keyword evidence="2" id="KW-0540">Nuclease</keyword>
<sequence>MTPIAKDDHAAACSAGWRAVFEQVRSAAAQRGAHLAATVVLVPYAQLMGEARRQWQRAYPQGFAPRFETTRNWAAQLGAPLAEGSEYAGDMARDAVTARALLDHAGLAAHREVLSGPLLEMAAQLAVVAAAVAPGRRPDWGEAARALLPAAGDGGALRLEAAAARIALEWVLASRHVGDVLFESGVRAAVPLLVVVQGFQPDPLARTLAQHWAEAGLVVDLPQVMDGGKAGVPTLHAVPDAEDEAQRAAACVLQHLAQGQAPVALVANDRALTRRISALLAGAGVAVHDENGWLLSTTHAAARLMAVLQAGAWDATADAVLDWLKQSPAVDGAALRALEHWLRRAGARHWSGAVTQLQALAERRPAEAALADQVQAWRAQLRAARPLAQWLQSLRVLLQDCGLWDGLQQDEAGARVLAELRLPEGLQDDLQDMDGAGARMALADFTRWVGEVLECARYRPAYVDDAPVVVLPLPQLLARPFAALVLPGCDEKRLQAAPEPPGPWTQAQREGLGLPTRDLLAAAQRAAWRQALRIARVDLLWRVGDEGGEPLLPSPLVQALRLDGTGTDGADPRVTRSVPVAPTARPLPVGAQLPVQRLSSSAYSDLRHCPYRFFALRQLQLQEDDELDAGLDKRDFGTWLHAVLQHFHEALQDAPTGDAAARTALMDEAAARATRELGLQEGDFLPYASGWPALRAGYLEWLGKHEAAGACFRQAELRARQPLGALELVGTLDRVDAVRPQGGGEPLTLVIDYKTESDALTRGRIKAGAEDTQLAFYAALLQDDTLRAAYVNVGERGETRLHEQDDVVHLRDLLLGGITHDMQRIAAGAPLPALGEGSVCEWCAARGLCRKDFWNE</sequence>
<dbReference type="Pfam" id="PF12705">
    <property type="entry name" value="PDDEXK_1"/>
    <property type="match status" value="1"/>
</dbReference>
<evidence type="ECO:0000259" key="1">
    <source>
        <dbReference type="Pfam" id="PF12705"/>
    </source>
</evidence>
<keyword evidence="2" id="KW-0378">Hydrolase</keyword>
<keyword evidence="2" id="KW-0269">Exonuclease</keyword>
<dbReference type="InterPro" id="IPR011604">
    <property type="entry name" value="PDDEXK-like_dom_sf"/>
</dbReference>